<dbReference type="AlphaFoldDB" id="A0AAE4CCU3"/>
<evidence type="ECO:0000313" key="1">
    <source>
        <dbReference type="EMBL" id="MDR7279612.1"/>
    </source>
</evidence>
<accession>A0AAE4CCU3</accession>
<reference evidence="1" key="1">
    <citation type="submission" date="2023-07" db="EMBL/GenBank/DDBJ databases">
        <title>Sequencing the genomes of 1000 actinobacteria strains.</title>
        <authorList>
            <person name="Klenk H.-P."/>
        </authorList>
    </citation>
    <scope>NUCLEOTIDE SEQUENCE</scope>
    <source>
        <strain evidence="1">DSM 44707</strain>
    </source>
</reference>
<protein>
    <submittedName>
        <fullName evidence="1">Arc/MetJ family transcription regulator</fullName>
    </submittedName>
</protein>
<gene>
    <name evidence="1" type="ORF">J2S41_006390</name>
</gene>
<proteinExistence type="predicted"/>
<sequence>MIFKGVRDGRPYPEHGLTLKQWAEIPPRPIRLDQLITTKRELALDKLLAEDSTFYGDLFPHVVQWNGGMYLEDGLHRALRAALQQRNQIHARVFLFSEFTEAPG</sequence>
<organism evidence="1 2">
    <name type="scientific">Catenuloplanes atrovinosus</name>
    <dbReference type="NCBI Taxonomy" id="137266"/>
    <lineage>
        <taxon>Bacteria</taxon>
        <taxon>Bacillati</taxon>
        <taxon>Actinomycetota</taxon>
        <taxon>Actinomycetes</taxon>
        <taxon>Micromonosporales</taxon>
        <taxon>Micromonosporaceae</taxon>
        <taxon>Catenuloplanes</taxon>
    </lineage>
</organism>
<dbReference type="PIRSF" id="PIRSF006909">
    <property type="entry name" value="UCP006909"/>
    <property type="match status" value="1"/>
</dbReference>
<keyword evidence="2" id="KW-1185">Reference proteome</keyword>
<dbReference type="RefSeq" id="WP_310373526.1">
    <property type="nucleotide sequence ID" value="NZ_JAVDYB010000001.1"/>
</dbReference>
<evidence type="ECO:0000313" key="2">
    <source>
        <dbReference type="Proteomes" id="UP001183643"/>
    </source>
</evidence>
<name>A0AAE4CCU3_9ACTN</name>
<dbReference type="Pfam" id="PF23719">
    <property type="entry name" value="VapB"/>
    <property type="match status" value="1"/>
</dbReference>
<dbReference type="EMBL" id="JAVDYB010000001">
    <property type="protein sequence ID" value="MDR7279612.1"/>
    <property type="molecule type" value="Genomic_DNA"/>
</dbReference>
<dbReference type="Proteomes" id="UP001183643">
    <property type="component" value="Unassembled WGS sequence"/>
</dbReference>
<comment type="caution">
    <text evidence="1">The sequence shown here is derived from an EMBL/GenBank/DDBJ whole genome shotgun (WGS) entry which is preliminary data.</text>
</comment>
<dbReference type="InterPro" id="IPR014447">
    <property type="entry name" value="VapB-like_prob"/>
</dbReference>